<evidence type="ECO:0000256" key="2">
    <source>
        <dbReference type="ARBA" id="ARBA00022737"/>
    </source>
</evidence>
<evidence type="ECO:0000256" key="4">
    <source>
        <dbReference type="ARBA" id="ARBA00023319"/>
    </source>
</evidence>
<evidence type="ECO:0000313" key="7">
    <source>
        <dbReference type="Proteomes" id="UP001235939"/>
    </source>
</evidence>
<accession>A0ABY6K4D8</accession>
<dbReference type="PANTHER" id="PTHR12231:SF253">
    <property type="entry name" value="DPR-INTERACTING PROTEIN ETA, ISOFORM B-RELATED"/>
    <property type="match status" value="1"/>
</dbReference>
<keyword evidence="3" id="KW-1015">Disulfide bond</keyword>
<proteinExistence type="predicted"/>
<evidence type="ECO:0000256" key="3">
    <source>
        <dbReference type="ARBA" id="ARBA00023157"/>
    </source>
</evidence>
<organism evidence="6 7">
    <name type="scientific">Cordylochernes scorpioides</name>
    <dbReference type="NCBI Taxonomy" id="51811"/>
    <lineage>
        <taxon>Eukaryota</taxon>
        <taxon>Metazoa</taxon>
        <taxon>Ecdysozoa</taxon>
        <taxon>Arthropoda</taxon>
        <taxon>Chelicerata</taxon>
        <taxon>Arachnida</taxon>
        <taxon>Pseudoscorpiones</taxon>
        <taxon>Cheliferoidea</taxon>
        <taxon>Chernetidae</taxon>
        <taxon>Cordylochernes</taxon>
    </lineage>
</organism>
<feature type="domain" description="Ig-like" evidence="5">
    <location>
        <begin position="147"/>
        <end position="225"/>
    </location>
</feature>
<keyword evidence="4" id="KW-0393">Immunoglobulin domain</keyword>
<dbReference type="Pfam" id="PF07679">
    <property type="entry name" value="I-set"/>
    <property type="match status" value="1"/>
</dbReference>
<keyword evidence="1" id="KW-0732">Signal</keyword>
<dbReference type="SMART" id="SM00408">
    <property type="entry name" value="IGc2"/>
    <property type="match status" value="2"/>
</dbReference>
<dbReference type="PANTHER" id="PTHR12231">
    <property type="entry name" value="CTX-RELATED TYPE I TRANSMEMBRANE PROTEIN"/>
    <property type="match status" value="1"/>
</dbReference>
<keyword evidence="7" id="KW-1185">Reference proteome</keyword>
<dbReference type="Proteomes" id="UP001235939">
    <property type="component" value="Chromosome 01"/>
</dbReference>
<dbReference type="InterPro" id="IPR013098">
    <property type="entry name" value="Ig_I-set"/>
</dbReference>
<feature type="domain" description="Ig-like" evidence="5">
    <location>
        <begin position="51"/>
        <end position="142"/>
    </location>
</feature>
<protein>
    <submittedName>
        <fullName evidence="6">Dscam</fullName>
    </submittedName>
</protein>
<reference evidence="6 7" key="1">
    <citation type="submission" date="2022-01" db="EMBL/GenBank/DDBJ databases">
        <title>A chromosomal length assembly of Cordylochernes scorpioides.</title>
        <authorList>
            <person name="Zeh D."/>
            <person name="Zeh J."/>
        </authorList>
    </citation>
    <scope>NUCLEOTIDE SEQUENCE [LARGE SCALE GENOMIC DNA]</scope>
    <source>
        <strain evidence="6">IN4F17</strain>
        <tissue evidence="6">Whole Body</tissue>
    </source>
</reference>
<dbReference type="EMBL" id="CP092863">
    <property type="protein sequence ID" value="UYV62085.1"/>
    <property type="molecule type" value="Genomic_DNA"/>
</dbReference>
<gene>
    <name evidence="6" type="ORF">LAZ67_1007774</name>
</gene>
<dbReference type="InterPro" id="IPR007110">
    <property type="entry name" value="Ig-like_dom"/>
</dbReference>
<dbReference type="InterPro" id="IPR003599">
    <property type="entry name" value="Ig_sub"/>
</dbReference>
<dbReference type="Gene3D" id="2.60.40.10">
    <property type="entry name" value="Immunoglobulins"/>
    <property type="match status" value="2"/>
</dbReference>
<evidence type="ECO:0000259" key="5">
    <source>
        <dbReference type="PROSITE" id="PS50835"/>
    </source>
</evidence>
<dbReference type="Pfam" id="PF13927">
    <property type="entry name" value="Ig_3"/>
    <property type="match status" value="1"/>
</dbReference>
<dbReference type="SUPFAM" id="SSF48726">
    <property type="entry name" value="Immunoglobulin"/>
    <property type="match status" value="2"/>
</dbReference>
<dbReference type="InterPro" id="IPR051170">
    <property type="entry name" value="Neural/epithelial_adhesion"/>
</dbReference>
<sequence>MLIRVDSHTHTINDNISLDIIIAYREHTSNLEFSLGSFLITPPYSGFTELPQIQPILIPANLKPGDKITLVCSSIKGQPPFSISWLKDGETFTAKSNPKIKLVTNDHISTLYFESVNSTNGGNYTCQMANKHGRDSYTAMLNIQAPPEWAWVPKDVTALEGESAVLKCQARGSPVPAVTWTKLEGVHHNSSFLNFSPVERTHGGKYRCTADNGLGPPIYHTVSLTVHCE</sequence>
<dbReference type="SMART" id="SM00409">
    <property type="entry name" value="IG"/>
    <property type="match status" value="2"/>
</dbReference>
<evidence type="ECO:0000256" key="1">
    <source>
        <dbReference type="ARBA" id="ARBA00022729"/>
    </source>
</evidence>
<dbReference type="PROSITE" id="PS50835">
    <property type="entry name" value="IG_LIKE"/>
    <property type="match status" value="2"/>
</dbReference>
<name>A0ABY6K4D8_9ARAC</name>
<dbReference type="InterPro" id="IPR036179">
    <property type="entry name" value="Ig-like_dom_sf"/>
</dbReference>
<dbReference type="InterPro" id="IPR013783">
    <property type="entry name" value="Ig-like_fold"/>
</dbReference>
<dbReference type="InterPro" id="IPR003598">
    <property type="entry name" value="Ig_sub2"/>
</dbReference>
<keyword evidence="2" id="KW-0677">Repeat</keyword>
<evidence type="ECO:0000313" key="6">
    <source>
        <dbReference type="EMBL" id="UYV62085.1"/>
    </source>
</evidence>